<comment type="similarity">
    <text evidence="2">Belongs to the ATPase delta chain family.</text>
</comment>
<evidence type="ECO:0000313" key="8">
    <source>
        <dbReference type="EMBL" id="QCI05316.1"/>
    </source>
</evidence>
<keyword evidence="7" id="KW-0066">ATP synthesis</keyword>
<dbReference type="InterPro" id="IPR020781">
    <property type="entry name" value="ATPase_OSCP/d_CS"/>
</dbReference>
<evidence type="ECO:0000256" key="5">
    <source>
        <dbReference type="ARBA" id="ARBA00023065"/>
    </source>
</evidence>
<dbReference type="NCBIfam" id="TIGR01145">
    <property type="entry name" value="ATP_synt_delta"/>
    <property type="match status" value="1"/>
</dbReference>
<name>A0A4D6WPM3_9FLOR</name>
<reference evidence="8" key="2">
    <citation type="submission" date="2019-04" db="EMBL/GenBank/DDBJ databases">
        <authorList>
            <person name="Pasella M."/>
        </authorList>
    </citation>
    <scope>NUCLEOTIDE SEQUENCE</scope>
    <source>
        <strain evidence="8">PD2939_7</strain>
    </source>
</reference>
<evidence type="ECO:0000256" key="4">
    <source>
        <dbReference type="ARBA" id="ARBA00022781"/>
    </source>
</evidence>
<proteinExistence type="inferred from homology"/>
<gene>
    <name evidence="8" type="primary">atpD</name>
</gene>
<dbReference type="AlphaFoldDB" id="A0A4D6WPM3"/>
<reference evidence="8" key="1">
    <citation type="journal article" date="2019" name="Mol. Phylogenet. Evol.">
        <title>Morphological evolution and classification of the red algal order Ceramiales inferred using plastid phylogenomics.</title>
        <authorList>
            <person name="Diaz-Tapia P."/>
            <person name="Pasella M.M."/>
            <person name="Verbruggen H."/>
            <person name="Maggs C.A."/>
        </authorList>
    </citation>
    <scope>NUCLEOTIDE SEQUENCE</scope>
    <source>
        <strain evidence="8">PD2939_7</strain>
    </source>
</reference>
<dbReference type="GO" id="GO:0046933">
    <property type="term" value="F:proton-transporting ATP synthase activity, rotational mechanism"/>
    <property type="evidence" value="ECO:0007669"/>
    <property type="project" value="InterPro"/>
</dbReference>
<sequence length="184" mass="20504">MSNQSMMFKVATPYAEALLGIAKKENALSTVNEDLSMILNALSESIDLKNILSNPLIGVLAKKSILIELFQSKVHSFVLNFLLVLVDRRRIFLLSAIINRYLELSYKAESTVVVQLFTAIVLSDLQHNAIIEKIKEMTQSQNVKLMIEIDSSLIGGFVLKIGSKVIDTSLAGKLRQISFYLNKS</sequence>
<dbReference type="InterPro" id="IPR000711">
    <property type="entry name" value="ATPase_OSCP/dsu"/>
</dbReference>
<dbReference type="SUPFAM" id="SSF47928">
    <property type="entry name" value="N-terminal domain of the delta subunit of the F1F0-ATP synthase"/>
    <property type="match status" value="1"/>
</dbReference>
<dbReference type="InterPro" id="IPR026015">
    <property type="entry name" value="ATP_synth_OSCP/delta_N_sf"/>
</dbReference>
<dbReference type="PRINTS" id="PR00125">
    <property type="entry name" value="ATPASEDELTA"/>
</dbReference>
<protein>
    <submittedName>
        <fullName evidence="8">ATP synthase CF1 subunit delta</fullName>
    </submittedName>
</protein>
<keyword evidence="8" id="KW-0934">Plastid</keyword>
<dbReference type="Gene3D" id="1.10.520.20">
    <property type="entry name" value="N-terminal domain of the delta subunit of the F1F0-ATP synthase"/>
    <property type="match status" value="1"/>
</dbReference>
<dbReference type="HAMAP" id="MF_01416">
    <property type="entry name" value="ATP_synth_delta_bact"/>
    <property type="match status" value="1"/>
</dbReference>
<accession>A0A4D6WPM3</accession>
<evidence type="ECO:0000256" key="3">
    <source>
        <dbReference type="ARBA" id="ARBA00022448"/>
    </source>
</evidence>
<organism evidence="8">
    <name type="scientific">Compsothamnion thuioides</name>
    <dbReference type="NCBI Taxonomy" id="3097386"/>
    <lineage>
        <taxon>Eukaryota</taxon>
        <taxon>Rhodophyta</taxon>
        <taxon>Florideophyceae</taxon>
        <taxon>Rhodymeniophycidae</taxon>
        <taxon>Ceramiales</taxon>
        <taxon>Ceramiaceae</taxon>
        <taxon>Compsothamnion</taxon>
    </lineage>
</organism>
<keyword evidence="4" id="KW-0375">Hydrogen ion transport</keyword>
<keyword evidence="5" id="KW-0406">Ion transport</keyword>
<evidence type="ECO:0000256" key="6">
    <source>
        <dbReference type="ARBA" id="ARBA00023136"/>
    </source>
</evidence>
<keyword evidence="3" id="KW-0813">Transport</keyword>
<dbReference type="GO" id="GO:0016020">
    <property type="term" value="C:membrane"/>
    <property type="evidence" value="ECO:0007669"/>
    <property type="project" value="UniProtKB-SubCell"/>
</dbReference>
<evidence type="ECO:0000256" key="1">
    <source>
        <dbReference type="ARBA" id="ARBA00004370"/>
    </source>
</evidence>
<keyword evidence="6" id="KW-0472">Membrane</keyword>
<evidence type="ECO:0000256" key="2">
    <source>
        <dbReference type="ARBA" id="ARBA00007046"/>
    </source>
</evidence>
<dbReference type="PROSITE" id="PS00389">
    <property type="entry name" value="ATPASE_DELTA"/>
    <property type="match status" value="1"/>
</dbReference>
<geneLocation type="plastid" evidence="8"/>
<comment type="subcellular location">
    <subcellularLocation>
        <location evidence="1">Membrane</location>
    </subcellularLocation>
</comment>
<dbReference type="EMBL" id="MK814626">
    <property type="protein sequence ID" value="QCI05316.1"/>
    <property type="molecule type" value="Genomic_DNA"/>
</dbReference>
<dbReference type="PANTHER" id="PTHR11910">
    <property type="entry name" value="ATP SYNTHASE DELTA CHAIN"/>
    <property type="match status" value="1"/>
</dbReference>
<dbReference type="Pfam" id="PF00213">
    <property type="entry name" value="OSCP"/>
    <property type="match status" value="1"/>
</dbReference>
<evidence type="ECO:0000256" key="7">
    <source>
        <dbReference type="ARBA" id="ARBA00023310"/>
    </source>
</evidence>